<keyword evidence="13" id="KW-0540">Nuclease</keyword>
<keyword evidence="4 13" id="KW-0808">Transferase</keyword>
<dbReference type="InterPro" id="IPR020046">
    <property type="entry name" value="5-3_exonucl_a-hlix_arch_N"/>
</dbReference>
<comment type="subunit">
    <text evidence="13">Single-chain monomer with multiple functions.</text>
</comment>
<dbReference type="SMART" id="SM00475">
    <property type="entry name" value="53EXOc"/>
    <property type="match status" value="1"/>
</dbReference>
<dbReference type="InterPro" id="IPR008918">
    <property type="entry name" value="HhH2"/>
</dbReference>
<sequence>MSKLLLLDGNSMLFRAYYATLYTHRMSTSNGIPTNAVFGFIMMLNKAIDIIKPDSILVAWDAGKPTFRHKQFAAYKGTRKPLDEDLIVQFPIVREFLDATGIKRFEIEGYEADDIIGSMAKTNSKGMTTILTSDRDLLQLIDDTTHVLLMKKGLSDMDLMDVENFKEKYNLMPKQIIDLKGIMGDSSDNIPGVAGIGEKGATKLLVQYGSLENVYENIDQIKGKQKEKLLNDKENAFMSKELATIYTSMDFPFTIQDCKFDGYDEKVNDFYQKYEMRSLISKTTMTSKSYQIKTICSFKGYDSKDLLLMPVNSKEAYLNQKLYGFMFFNNEEVLYLKVEDALEDSYFKNMLKHETSLRTWDAKEMMHLLQRYGFYVPSFKEDLHLAAFLLHSQATDTDSLISSLGIELPETIHDLLKKAKTVEACHIDRLLPVTCAWTWQLSIRQDNIFDELKKDNLLDLYENIEKPLVRILFEMENQGIHIDENVLDEIGAKTDTILESLTQQIYEMAHMVFNINSPKQLAGVLYDELNLKGGGKKRSTSAEVLEKLKGSHPIIDVLLDYRKYSKIKSTYIEGLKKHIQQDSKIHTCFNQAMTQTGRLSSSDPNLQNISVRDEQGREIRKAFVAQKGYKLLSADYSQIELRMLAHMANETHMIEAFKEGADIHNRTASHIFHVSQEDVTPDMRRVAKTVNFGIVYGQTEFGLSQQLKISRKEAGEFMETYFASYPNIHQFMNQLIDFCKENGYVETMFHRRRMIPEINDKNFMTREFGKRAAMNAPIQGSAADLIKIAMIRVDQAMKEKNVKSKMLLQIHDELIFLVPDDELEVMQALVKEAMEQAMELKVPLKASINFGQSWYEAK</sequence>
<dbReference type="GO" id="GO:0003887">
    <property type="term" value="F:DNA-directed DNA polymerase activity"/>
    <property type="evidence" value="ECO:0007669"/>
    <property type="project" value="UniProtKB-UniRule"/>
</dbReference>
<comment type="similarity">
    <text evidence="1 13">Belongs to the DNA polymerase type-A family.</text>
</comment>
<keyword evidence="13" id="KW-0269">Exonuclease</keyword>
<dbReference type="Proteomes" id="UP000195447">
    <property type="component" value="Unassembled WGS sequence"/>
</dbReference>
<keyword evidence="7 13" id="KW-0227">DNA damage</keyword>
<dbReference type="Gene3D" id="3.30.70.370">
    <property type="match status" value="1"/>
</dbReference>
<feature type="domain" description="DNA-directed DNA polymerase family A palm" evidence="15">
    <location>
        <begin position="616"/>
        <end position="822"/>
    </location>
</feature>
<evidence type="ECO:0000256" key="12">
    <source>
        <dbReference type="NCBIfam" id="TIGR00593"/>
    </source>
</evidence>
<evidence type="ECO:0000256" key="9">
    <source>
        <dbReference type="ARBA" id="ARBA00023125"/>
    </source>
</evidence>
<evidence type="ECO:0000313" key="17">
    <source>
        <dbReference type="Proteomes" id="UP000195447"/>
    </source>
</evidence>
<gene>
    <name evidence="13" type="primary">polA</name>
    <name evidence="16" type="ORF">B5F14_08200</name>
</gene>
<keyword evidence="8 13" id="KW-0239">DNA-directed DNA polymerase</keyword>
<dbReference type="EC" id="2.7.7.7" evidence="2 12"/>
<proteinExistence type="inferred from homology"/>
<dbReference type="PRINTS" id="PR00868">
    <property type="entry name" value="DNAPOLI"/>
</dbReference>
<evidence type="ECO:0000256" key="11">
    <source>
        <dbReference type="ARBA" id="ARBA00049244"/>
    </source>
</evidence>
<dbReference type="NCBIfam" id="TIGR00593">
    <property type="entry name" value="pola"/>
    <property type="match status" value="1"/>
</dbReference>
<dbReference type="Gene3D" id="3.40.50.1010">
    <property type="entry name" value="5'-nuclease"/>
    <property type="match status" value="1"/>
</dbReference>
<keyword evidence="9 13" id="KW-0238">DNA-binding</keyword>
<dbReference type="Pfam" id="PF00476">
    <property type="entry name" value="DNA_pol_A"/>
    <property type="match status" value="1"/>
</dbReference>
<comment type="caution">
    <text evidence="16">The sequence shown here is derived from an EMBL/GenBank/DDBJ whole genome shotgun (WGS) entry which is preliminary data.</text>
</comment>
<dbReference type="GO" id="GO:0006302">
    <property type="term" value="P:double-strand break repair"/>
    <property type="evidence" value="ECO:0007669"/>
    <property type="project" value="TreeGrafter"/>
</dbReference>
<dbReference type="InterPro" id="IPR036279">
    <property type="entry name" value="5-3_exonuclease_C_sf"/>
</dbReference>
<evidence type="ECO:0000256" key="13">
    <source>
        <dbReference type="RuleBase" id="RU004460"/>
    </source>
</evidence>
<dbReference type="InterPro" id="IPR054690">
    <property type="entry name" value="DNA_polI_exonuclease"/>
</dbReference>
<dbReference type="NCBIfam" id="NF011547">
    <property type="entry name" value="PRK14976.1-4"/>
    <property type="match status" value="1"/>
</dbReference>
<dbReference type="SUPFAM" id="SSF47807">
    <property type="entry name" value="5' to 3' exonuclease, C-terminal subdomain"/>
    <property type="match status" value="1"/>
</dbReference>
<dbReference type="InterPro" id="IPR036397">
    <property type="entry name" value="RNaseH_sf"/>
</dbReference>
<dbReference type="SMART" id="SM00482">
    <property type="entry name" value="POLAc"/>
    <property type="match status" value="1"/>
</dbReference>
<dbReference type="RefSeq" id="WP_087158956.1">
    <property type="nucleotide sequence ID" value="NZ_CATZRL010000036.1"/>
</dbReference>
<dbReference type="PANTHER" id="PTHR10133">
    <property type="entry name" value="DNA POLYMERASE I"/>
    <property type="match status" value="1"/>
</dbReference>
<dbReference type="InterPro" id="IPR020045">
    <property type="entry name" value="DNA_polI_H3TH"/>
</dbReference>
<evidence type="ECO:0000256" key="5">
    <source>
        <dbReference type="ARBA" id="ARBA00022695"/>
    </source>
</evidence>
<evidence type="ECO:0000256" key="6">
    <source>
        <dbReference type="ARBA" id="ARBA00022705"/>
    </source>
</evidence>
<dbReference type="GO" id="GO:0003677">
    <property type="term" value="F:DNA binding"/>
    <property type="evidence" value="ECO:0007669"/>
    <property type="project" value="UniProtKB-UniRule"/>
</dbReference>
<dbReference type="InterPro" id="IPR001098">
    <property type="entry name" value="DNA-dir_DNA_pol_A_palm_dom"/>
</dbReference>
<keyword evidence="10 13" id="KW-0234">DNA repair</keyword>
<reference evidence="17" key="1">
    <citation type="submission" date="2017-04" db="EMBL/GenBank/DDBJ databases">
        <title>Function of individual gut microbiota members based on whole genome sequencing of pure cultures obtained from chicken caecum.</title>
        <authorList>
            <person name="Medvecky M."/>
            <person name="Cejkova D."/>
            <person name="Polansky O."/>
            <person name="Karasova D."/>
            <person name="Kubasova T."/>
            <person name="Cizek A."/>
            <person name="Rychlik I."/>
        </authorList>
    </citation>
    <scope>NUCLEOTIDE SEQUENCE [LARGE SCALE GENOMIC DNA]</scope>
    <source>
        <strain evidence="17">An178</strain>
    </source>
</reference>
<dbReference type="FunFam" id="1.20.1060.10:FF:000001">
    <property type="entry name" value="DNA polymerase I"/>
    <property type="match status" value="1"/>
</dbReference>
<dbReference type="SUPFAM" id="SSF88723">
    <property type="entry name" value="PIN domain-like"/>
    <property type="match status" value="1"/>
</dbReference>
<dbReference type="InterPro" id="IPR029060">
    <property type="entry name" value="PIN-like_dom_sf"/>
</dbReference>
<keyword evidence="13" id="KW-0378">Hydrolase</keyword>
<dbReference type="PANTHER" id="PTHR10133:SF27">
    <property type="entry name" value="DNA POLYMERASE NU"/>
    <property type="match status" value="1"/>
</dbReference>
<evidence type="ECO:0000256" key="1">
    <source>
        <dbReference type="ARBA" id="ARBA00007705"/>
    </source>
</evidence>
<dbReference type="Pfam" id="PF02739">
    <property type="entry name" value="5_3_exonuc_N"/>
    <property type="match status" value="1"/>
</dbReference>
<dbReference type="InterPro" id="IPR012337">
    <property type="entry name" value="RNaseH-like_sf"/>
</dbReference>
<evidence type="ECO:0000259" key="15">
    <source>
        <dbReference type="SMART" id="SM00482"/>
    </source>
</evidence>
<dbReference type="InterPro" id="IPR002421">
    <property type="entry name" value="5-3_exonuclease"/>
</dbReference>
<organism evidence="16 17">
    <name type="scientific">Faecalitalea cylindroides</name>
    <dbReference type="NCBI Taxonomy" id="39483"/>
    <lineage>
        <taxon>Bacteria</taxon>
        <taxon>Bacillati</taxon>
        <taxon>Bacillota</taxon>
        <taxon>Erysipelotrichia</taxon>
        <taxon>Erysipelotrichales</taxon>
        <taxon>Erysipelotrichaceae</taxon>
        <taxon>Faecalitalea</taxon>
    </lineage>
</organism>
<evidence type="ECO:0000256" key="8">
    <source>
        <dbReference type="ARBA" id="ARBA00022932"/>
    </source>
</evidence>
<dbReference type="CDD" id="cd09898">
    <property type="entry name" value="H3TH_53EXO"/>
    <property type="match status" value="1"/>
</dbReference>
<dbReference type="CDD" id="cd09859">
    <property type="entry name" value="PIN_53EXO"/>
    <property type="match status" value="1"/>
</dbReference>
<dbReference type="Pfam" id="PF22619">
    <property type="entry name" value="DNA_polI_exo1"/>
    <property type="match status" value="1"/>
</dbReference>
<dbReference type="InterPro" id="IPR018320">
    <property type="entry name" value="DNA_polymerase_1"/>
</dbReference>
<dbReference type="FunFam" id="1.10.150.20:FF:000003">
    <property type="entry name" value="DNA polymerase I"/>
    <property type="match status" value="1"/>
</dbReference>
<dbReference type="Pfam" id="PF01367">
    <property type="entry name" value="5_3_exonuc"/>
    <property type="match status" value="1"/>
</dbReference>
<dbReference type="GO" id="GO:0008409">
    <property type="term" value="F:5'-3' exonuclease activity"/>
    <property type="evidence" value="ECO:0007669"/>
    <property type="project" value="UniProtKB-UniRule"/>
</dbReference>
<dbReference type="CDD" id="cd08637">
    <property type="entry name" value="DNA_pol_A_pol_I_C"/>
    <property type="match status" value="1"/>
</dbReference>
<evidence type="ECO:0000256" key="3">
    <source>
        <dbReference type="ARBA" id="ARBA00020311"/>
    </source>
</evidence>
<dbReference type="InterPro" id="IPR002298">
    <property type="entry name" value="DNA_polymerase_A"/>
</dbReference>
<dbReference type="GO" id="GO:0006261">
    <property type="term" value="P:DNA-templated DNA replication"/>
    <property type="evidence" value="ECO:0007669"/>
    <property type="project" value="UniProtKB-UniRule"/>
</dbReference>
<dbReference type="Gene3D" id="1.20.1060.10">
    <property type="entry name" value="Taq DNA Polymerase, Chain T, domain 4"/>
    <property type="match status" value="1"/>
</dbReference>
<evidence type="ECO:0000256" key="7">
    <source>
        <dbReference type="ARBA" id="ARBA00022763"/>
    </source>
</evidence>
<evidence type="ECO:0000256" key="2">
    <source>
        <dbReference type="ARBA" id="ARBA00012417"/>
    </source>
</evidence>
<keyword evidence="6 13" id="KW-0235">DNA replication</keyword>
<name>A0A1Y4LNU6_9FIRM</name>
<evidence type="ECO:0000313" key="16">
    <source>
        <dbReference type="EMBL" id="OUP58355.1"/>
    </source>
</evidence>
<evidence type="ECO:0000256" key="4">
    <source>
        <dbReference type="ARBA" id="ARBA00022679"/>
    </source>
</evidence>
<keyword evidence="5 13" id="KW-0548">Nucleotidyltransferase</keyword>
<dbReference type="Gene3D" id="1.10.150.20">
    <property type="entry name" value="5' to 3' exonuclease, C-terminal subdomain"/>
    <property type="match status" value="2"/>
</dbReference>
<protein>
    <recommendedName>
        <fullName evidence="3 12">DNA polymerase I</fullName>
        <ecNumber evidence="2 12">2.7.7.7</ecNumber>
    </recommendedName>
</protein>
<comment type="function">
    <text evidence="13">In addition to polymerase activity, this DNA polymerase exhibits 5'-3' exonuclease activity.</text>
</comment>
<dbReference type="SMART" id="SM00279">
    <property type="entry name" value="HhH2"/>
    <property type="match status" value="1"/>
</dbReference>
<accession>A0A1Y4LNU6</accession>
<dbReference type="EMBL" id="NFKM01000017">
    <property type="protein sequence ID" value="OUP58355.1"/>
    <property type="molecule type" value="Genomic_DNA"/>
</dbReference>
<dbReference type="FunFam" id="1.10.150.20:FF:000002">
    <property type="entry name" value="DNA polymerase I"/>
    <property type="match status" value="1"/>
</dbReference>
<feature type="domain" description="5'-3' exonuclease" evidence="14">
    <location>
        <begin position="2"/>
        <end position="261"/>
    </location>
</feature>
<keyword evidence="17" id="KW-1185">Reference proteome</keyword>
<evidence type="ECO:0000256" key="10">
    <source>
        <dbReference type="ARBA" id="ARBA00023204"/>
    </source>
</evidence>
<dbReference type="SUPFAM" id="SSF56672">
    <property type="entry name" value="DNA/RNA polymerases"/>
    <property type="match status" value="1"/>
</dbReference>
<dbReference type="Gene3D" id="3.30.420.10">
    <property type="entry name" value="Ribonuclease H-like superfamily/Ribonuclease H"/>
    <property type="match status" value="1"/>
</dbReference>
<dbReference type="AlphaFoldDB" id="A0A1Y4LNU6"/>
<comment type="catalytic activity">
    <reaction evidence="11 13">
        <text>DNA(n) + a 2'-deoxyribonucleoside 5'-triphosphate = DNA(n+1) + diphosphate</text>
        <dbReference type="Rhea" id="RHEA:22508"/>
        <dbReference type="Rhea" id="RHEA-COMP:17339"/>
        <dbReference type="Rhea" id="RHEA-COMP:17340"/>
        <dbReference type="ChEBI" id="CHEBI:33019"/>
        <dbReference type="ChEBI" id="CHEBI:61560"/>
        <dbReference type="ChEBI" id="CHEBI:173112"/>
        <dbReference type="EC" id="2.7.7.7"/>
    </reaction>
</comment>
<dbReference type="NCBIfam" id="NF004397">
    <property type="entry name" value="PRK05755.1"/>
    <property type="match status" value="1"/>
</dbReference>
<dbReference type="SUPFAM" id="SSF53098">
    <property type="entry name" value="Ribonuclease H-like"/>
    <property type="match status" value="1"/>
</dbReference>
<evidence type="ECO:0000259" key="14">
    <source>
        <dbReference type="SMART" id="SM00475"/>
    </source>
</evidence>
<dbReference type="InterPro" id="IPR043502">
    <property type="entry name" value="DNA/RNA_pol_sf"/>
</dbReference>